<dbReference type="GO" id="GO:0042773">
    <property type="term" value="P:ATP synthesis coupled electron transport"/>
    <property type="evidence" value="ECO:0007669"/>
    <property type="project" value="TreeGrafter"/>
</dbReference>
<evidence type="ECO:0000313" key="17">
    <source>
        <dbReference type="EMBL" id="EFW92736.1"/>
    </source>
</evidence>
<dbReference type="Gene3D" id="2.60.40.420">
    <property type="entry name" value="Cupredoxins - blue copper proteins"/>
    <property type="match status" value="1"/>
</dbReference>
<evidence type="ECO:0000313" key="18">
    <source>
        <dbReference type="Proteomes" id="UP000003751"/>
    </source>
</evidence>
<dbReference type="InterPro" id="IPR011759">
    <property type="entry name" value="Cyt_c_oxidase_su2_TM_dom"/>
</dbReference>
<dbReference type="SUPFAM" id="SSF49503">
    <property type="entry name" value="Cupredoxins"/>
    <property type="match status" value="1"/>
</dbReference>
<keyword evidence="8" id="KW-1278">Translocase</keyword>
<protein>
    <recommendedName>
        <fullName evidence="3">cytochrome-c oxidase</fullName>
        <ecNumber evidence="3">7.1.1.9</ecNumber>
    </recommendedName>
    <alternativeName>
        <fullName evidence="13">Cytochrome c oxidase polypeptide II</fullName>
    </alternativeName>
</protein>
<keyword evidence="11" id="KW-0186">Copper</keyword>
<feature type="domain" description="Cytochrome oxidase subunit II copper A binding" evidence="15">
    <location>
        <begin position="121"/>
        <end position="233"/>
    </location>
</feature>
<sequence>MCLFVVGIAAVQPAAAQSVNKRLIDSLNYQLAYVALPLTLFVEIILVYAVFKFRNNDDPLPTAEDPPLEITWTIATAIILLFVGVAAFTVLTNPYITPTQPTGGAGTGGARMGLADAANSTDSVTVRGLAYQWGWQFSYPGTNVTTRDELVLPANTDIYVRMTSADVIHSLFVPQLGVKQDVFPKRTTVIHTRVFEPGTYRGYCAEFCGSGHARMRTEVRVLPKDEYRQWLRNSTAENGSAR</sequence>
<evidence type="ECO:0000256" key="7">
    <source>
        <dbReference type="ARBA" id="ARBA00022723"/>
    </source>
</evidence>
<keyword evidence="9" id="KW-0249">Electron transport</keyword>
<dbReference type="InterPro" id="IPR002429">
    <property type="entry name" value="CcO_II-like_C"/>
</dbReference>
<evidence type="ECO:0000256" key="2">
    <source>
        <dbReference type="ARBA" id="ARBA00007866"/>
    </source>
</evidence>
<dbReference type="InterPro" id="IPR014222">
    <property type="entry name" value="Cyt_c_oxidase_su2"/>
</dbReference>
<dbReference type="PRINTS" id="PR01166">
    <property type="entry name" value="CYCOXIDASEII"/>
</dbReference>
<dbReference type="Gene3D" id="1.10.287.90">
    <property type="match status" value="1"/>
</dbReference>
<name>E7QRW7_HALPU</name>
<dbReference type="Proteomes" id="UP000003751">
    <property type="component" value="Unassembled WGS sequence"/>
</dbReference>
<dbReference type="STRING" id="797209.GCA_000376445_00219"/>
<dbReference type="GO" id="GO:0005507">
    <property type="term" value="F:copper ion binding"/>
    <property type="evidence" value="ECO:0007669"/>
    <property type="project" value="InterPro"/>
</dbReference>
<dbReference type="Pfam" id="PF02790">
    <property type="entry name" value="COX2_TM"/>
    <property type="match status" value="1"/>
</dbReference>
<evidence type="ECO:0000259" key="16">
    <source>
        <dbReference type="PROSITE" id="PS50999"/>
    </source>
</evidence>
<evidence type="ECO:0000256" key="5">
    <source>
        <dbReference type="ARBA" id="ARBA00022660"/>
    </source>
</evidence>
<evidence type="ECO:0000256" key="12">
    <source>
        <dbReference type="ARBA" id="ARBA00023136"/>
    </source>
</evidence>
<keyword evidence="10 14" id="KW-1133">Transmembrane helix</keyword>
<keyword evidence="12 14" id="KW-0472">Membrane</keyword>
<proteinExistence type="inferred from homology"/>
<evidence type="ECO:0000256" key="3">
    <source>
        <dbReference type="ARBA" id="ARBA00012949"/>
    </source>
</evidence>
<evidence type="ECO:0000259" key="15">
    <source>
        <dbReference type="PROSITE" id="PS50857"/>
    </source>
</evidence>
<evidence type="ECO:0000256" key="9">
    <source>
        <dbReference type="ARBA" id="ARBA00022982"/>
    </source>
</evidence>
<dbReference type="PROSITE" id="PS50999">
    <property type="entry name" value="COX2_TM"/>
    <property type="match status" value="1"/>
</dbReference>
<evidence type="ECO:0000256" key="4">
    <source>
        <dbReference type="ARBA" id="ARBA00022448"/>
    </source>
</evidence>
<keyword evidence="4" id="KW-0813">Transport</keyword>
<keyword evidence="5" id="KW-0679">Respiratory chain</keyword>
<evidence type="ECO:0000256" key="11">
    <source>
        <dbReference type="ARBA" id="ARBA00023008"/>
    </source>
</evidence>
<feature type="transmembrane region" description="Helical" evidence="14">
    <location>
        <begin position="32"/>
        <end position="51"/>
    </location>
</feature>
<dbReference type="PROSITE" id="PS00078">
    <property type="entry name" value="COX2"/>
    <property type="match status" value="1"/>
</dbReference>
<evidence type="ECO:0000256" key="1">
    <source>
        <dbReference type="ARBA" id="ARBA00004141"/>
    </source>
</evidence>
<dbReference type="InterPro" id="IPR045187">
    <property type="entry name" value="CcO_II"/>
</dbReference>
<comment type="caution">
    <text evidence="17">The sequence shown here is derived from an EMBL/GenBank/DDBJ whole genome shotgun (WGS) entry which is preliminary data.</text>
</comment>
<dbReference type="eggNOG" id="arCOG01235">
    <property type="taxonomic scope" value="Archaea"/>
</dbReference>
<gene>
    <name evidence="17" type="ORF">ZOD2009_07699</name>
</gene>
<accession>E7QRW7</accession>
<dbReference type="PANTHER" id="PTHR22888">
    <property type="entry name" value="CYTOCHROME C OXIDASE, SUBUNIT II"/>
    <property type="match status" value="1"/>
</dbReference>
<dbReference type="PROSITE" id="PS50857">
    <property type="entry name" value="COX2_CUA"/>
    <property type="match status" value="1"/>
</dbReference>
<evidence type="ECO:0000256" key="10">
    <source>
        <dbReference type="ARBA" id="ARBA00022989"/>
    </source>
</evidence>
<dbReference type="InterPro" id="IPR001505">
    <property type="entry name" value="Copper_CuA"/>
</dbReference>
<reference evidence="17 18" key="1">
    <citation type="journal article" date="2014" name="ISME J.">
        <title>Trehalose/2-sulfotrehalose biosynthesis and glycine-betaine uptake are widely spread mechanisms for osmoadaptation in the Halobacteriales.</title>
        <authorList>
            <person name="Youssef N.H."/>
            <person name="Savage-Ashlock K.N."/>
            <person name="McCully A.L."/>
            <person name="Luedtke B."/>
            <person name="Shaw E.I."/>
            <person name="Hoff W.D."/>
            <person name="Elshahed M.S."/>
        </authorList>
    </citation>
    <scope>NUCLEOTIDE SEQUENCE [LARGE SCALE GENOMIC DNA]</scope>
    <source>
        <strain evidence="17 18">DX253</strain>
    </source>
</reference>
<dbReference type="EMBL" id="AEMG01000006">
    <property type="protein sequence ID" value="EFW92736.1"/>
    <property type="molecule type" value="Genomic_DNA"/>
</dbReference>
<evidence type="ECO:0000256" key="14">
    <source>
        <dbReference type="SAM" id="Phobius"/>
    </source>
</evidence>
<evidence type="ECO:0000256" key="6">
    <source>
        <dbReference type="ARBA" id="ARBA00022692"/>
    </source>
</evidence>
<organism evidence="17 18">
    <name type="scientific">Haladaptatus paucihalophilus DX253</name>
    <dbReference type="NCBI Taxonomy" id="797209"/>
    <lineage>
        <taxon>Archaea</taxon>
        <taxon>Methanobacteriati</taxon>
        <taxon>Methanobacteriota</taxon>
        <taxon>Stenosarchaea group</taxon>
        <taxon>Halobacteria</taxon>
        <taxon>Halobacteriales</taxon>
        <taxon>Haladaptataceae</taxon>
        <taxon>Haladaptatus</taxon>
    </lineage>
</organism>
<keyword evidence="7" id="KW-0479">Metal-binding</keyword>
<evidence type="ECO:0000256" key="13">
    <source>
        <dbReference type="ARBA" id="ARBA00031389"/>
    </source>
</evidence>
<dbReference type="GO" id="GO:0016020">
    <property type="term" value="C:membrane"/>
    <property type="evidence" value="ECO:0007669"/>
    <property type="project" value="UniProtKB-SubCell"/>
</dbReference>
<dbReference type="AlphaFoldDB" id="E7QRW7"/>
<dbReference type="GO" id="GO:0016491">
    <property type="term" value="F:oxidoreductase activity"/>
    <property type="evidence" value="ECO:0007669"/>
    <property type="project" value="InterPro"/>
</dbReference>
<dbReference type="EC" id="7.1.1.9" evidence="3"/>
<dbReference type="InterPro" id="IPR036257">
    <property type="entry name" value="Cyt_c_oxidase_su2_TM_sf"/>
</dbReference>
<feature type="transmembrane region" description="Helical" evidence="14">
    <location>
        <begin position="72"/>
        <end position="91"/>
    </location>
</feature>
<comment type="subcellular location">
    <subcellularLocation>
        <location evidence="1">Membrane</location>
        <topology evidence="1">Multi-pass membrane protein</topology>
    </subcellularLocation>
</comment>
<dbReference type="NCBIfam" id="TIGR02866">
    <property type="entry name" value="CoxB"/>
    <property type="match status" value="1"/>
</dbReference>
<dbReference type="PANTHER" id="PTHR22888:SF9">
    <property type="entry name" value="CYTOCHROME C OXIDASE SUBUNIT 2"/>
    <property type="match status" value="1"/>
</dbReference>
<dbReference type="PATRIC" id="fig|797209.4.peg.1533"/>
<dbReference type="SUPFAM" id="SSF81464">
    <property type="entry name" value="Cytochrome c oxidase subunit II-like, transmembrane region"/>
    <property type="match status" value="1"/>
</dbReference>
<dbReference type="OrthoDB" id="27522at2157"/>
<feature type="domain" description="Cytochrome oxidase subunit II transmembrane region profile" evidence="16">
    <location>
        <begin position="3"/>
        <end position="98"/>
    </location>
</feature>
<comment type="similarity">
    <text evidence="2">Belongs to the cytochrome c oxidase subunit 2 family.</text>
</comment>
<evidence type="ECO:0000256" key="8">
    <source>
        <dbReference type="ARBA" id="ARBA00022967"/>
    </source>
</evidence>
<dbReference type="GO" id="GO:0004129">
    <property type="term" value="F:cytochrome-c oxidase activity"/>
    <property type="evidence" value="ECO:0007669"/>
    <property type="project" value="UniProtKB-EC"/>
</dbReference>
<dbReference type="InterPro" id="IPR008972">
    <property type="entry name" value="Cupredoxin"/>
</dbReference>
<keyword evidence="6 14" id="KW-0812">Transmembrane</keyword>
<dbReference type="Pfam" id="PF00116">
    <property type="entry name" value="COX2"/>
    <property type="match status" value="1"/>
</dbReference>